<keyword evidence="3" id="KW-1185">Reference proteome</keyword>
<accession>A0ABD3IMY5</accession>
<evidence type="ECO:0000256" key="1">
    <source>
        <dbReference type="SAM" id="MobiDB-lite"/>
    </source>
</evidence>
<proteinExistence type="predicted"/>
<evidence type="ECO:0000313" key="2">
    <source>
        <dbReference type="EMBL" id="KAL3715157.1"/>
    </source>
</evidence>
<evidence type="ECO:0000313" key="3">
    <source>
        <dbReference type="Proteomes" id="UP001634007"/>
    </source>
</evidence>
<dbReference type="AlphaFoldDB" id="A0ABD3IMY5"/>
<gene>
    <name evidence="2" type="ORF">ACJRO7_006969</name>
</gene>
<protein>
    <submittedName>
        <fullName evidence="2">Uncharacterized protein</fullName>
    </submittedName>
</protein>
<dbReference type="EMBL" id="JBJKBG010000011">
    <property type="protein sequence ID" value="KAL3715157.1"/>
    <property type="molecule type" value="Genomic_DNA"/>
</dbReference>
<organism evidence="2 3">
    <name type="scientific">Eucalyptus globulus</name>
    <name type="common">Tasmanian blue gum</name>
    <dbReference type="NCBI Taxonomy" id="34317"/>
    <lineage>
        <taxon>Eukaryota</taxon>
        <taxon>Viridiplantae</taxon>
        <taxon>Streptophyta</taxon>
        <taxon>Embryophyta</taxon>
        <taxon>Tracheophyta</taxon>
        <taxon>Spermatophyta</taxon>
        <taxon>Magnoliopsida</taxon>
        <taxon>eudicotyledons</taxon>
        <taxon>Gunneridae</taxon>
        <taxon>Pentapetalae</taxon>
        <taxon>rosids</taxon>
        <taxon>malvids</taxon>
        <taxon>Myrtales</taxon>
        <taxon>Myrtaceae</taxon>
        <taxon>Myrtoideae</taxon>
        <taxon>Eucalypteae</taxon>
        <taxon>Eucalyptus</taxon>
    </lineage>
</organism>
<sequence>MQAVSVLFRPSFTSFAFDVVSTVPKGLGPRNPSFVNFTNYRKPGMSSVSVSSTAPPDKESSDLDCDNATSPIKPLLGFGHSLQKLQQPGDSSRTRMFLLVFWVFNTCCCYGIQ</sequence>
<reference evidence="2 3" key="1">
    <citation type="submission" date="2024-11" db="EMBL/GenBank/DDBJ databases">
        <title>Chromosome-level genome assembly of Eucalyptus globulus Labill. provides insights into its genome evolution.</title>
        <authorList>
            <person name="Li X."/>
        </authorList>
    </citation>
    <scope>NUCLEOTIDE SEQUENCE [LARGE SCALE GENOMIC DNA]</scope>
    <source>
        <strain evidence="2">CL2024</strain>
        <tissue evidence="2">Fresh tender leaves</tissue>
    </source>
</reference>
<feature type="region of interest" description="Disordered" evidence="1">
    <location>
        <begin position="44"/>
        <end position="64"/>
    </location>
</feature>
<dbReference type="Proteomes" id="UP001634007">
    <property type="component" value="Unassembled WGS sequence"/>
</dbReference>
<comment type="caution">
    <text evidence="2">The sequence shown here is derived from an EMBL/GenBank/DDBJ whole genome shotgun (WGS) entry which is preliminary data.</text>
</comment>
<name>A0ABD3IMY5_EUCGL</name>